<reference evidence="1" key="1">
    <citation type="submission" date="2019-08" db="EMBL/GenBank/DDBJ databases">
        <authorList>
            <person name="Kucharzyk K."/>
            <person name="Murdoch R.W."/>
            <person name="Higgins S."/>
            <person name="Loffler F."/>
        </authorList>
    </citation>
    <scope>NUCLEOTIDE SEQUENCE</scope>
</reference>
<accession>A0A645ER66</accession>
<proteinExistence type="predicted"/>
<dbReference type="AlphaFoldDB" id="A0A645ER66"/>
<sequence>MSVFIIKNKPASKTPIPIKLNLSGFFFKTTRENKGINTKYADSTQELTVALTPEVPRSTKRLKPKSSPDNIRPCRICFLLIRNSSPQKRASIMPKPIRFVIVKNAKFETDSGTFPRKTYCIAAKKVMIKSERFASSLFISNLTQ</sequence>
<name>A0A645ER66_9ZZZZ</name>
<dbReference type="EMBL" id="VSSQ01048972">
    <property type="protein sequence ID" value="MPN03023.1"/>
    <property type="molecule type" value="Genomic_DNA"/>
</dbReference>
<comment type="caution">
    <text evidence="1">The sequence shown here is derived from an EMBL/GenBank/DDBJ whole genome shotgun (WGS) entry which is preliminary data.</text>
</comment>
<gene>
    <name evidence="1" type="ORF">SDC9_150246</name>
</gene>
<evidence type="ECO:0000313" key="1">
    <source>
        <dbReference type="EMBL" id="MPN03023.1"/>
    </source>
</evidence>
<organism evidence="1">
    <name type="scientific">bioreactor metagenome</name>
    <dbReference type="NCBI Taxonomy" id="1076179"/>
    <lineage>
        <taxon>unclassified sequences</taxon>
        <taxon>metagenomes</taxon>
        <taxon>ecological metagenomes</taxon>
    </lineage>
</organism>
<protein>
    <submittedName>
        <fullName evidence="1">Uncharacterized protein</fullName>
    </submittedName>
</protein>